<protein>
    <submittedName>
        <fullName evidence="3">Uncharacterized protein</fullName>
    </submittedName>
</protein>
<dbReference type="AlphaFoldDB" id="A0A9N9MFQ0"/>
<keyword evidence="4" id="KW-1185">Reference proteome</keyword>
<accession>A0A9N9MFQ0</accession>
<feature type="chain" id="PRO_5040422741" evidence="2">
    <location>
        <begin position="25"/>
        <end position="736"/>
    </location>
</feature>
<feature type="compositionally biased region" description="Polar residues" evidence="1">
    <location>
        <begin position="205"/>
        <end position="214"/>
    </location>
</feature>
<dbReference type="OrthoDB" id="6751645at2759"/>
<feature type="signal peptide" evidence="2">
    <location>
        <begin position="1"/>
        <end position="24"/>
    </location>
</feature>
<evidence type="ECO:0000313" key="4">
    <source>
        <dbReference type="Proteomes" id="UP001152799"/>
    </source>
</evidence>
<name>A0A9N9MFQ0_9CUCU</name>
<evidence type="ECO:0000256" key="1">
    <source>
        <dbReference type="SAM" id="MobiDB-lite"/>
    </source>
</evidence>
<feature type="compositionally biased region" description="Polar residues" evidence="1">
    <location>
        <begin position="90"/>
        <end position="112"/>
    </location>
</feature>
<feature type="compositionally biased region" description="Low complexity" evidence="1">
    <location>
        <begin position="244"/>
        <end position="260"/>
    </location>
</feature>
<feature type="compositionally biased region" description="Polar residues" evidence="1">
    <location>
        <begin position="225"/>
        <end position="243"/>
    </location>
</feature>
<feature type="compositionally biased region" description="Polar residues" evidence="1">
    <location>
        <begin position="176"/>
        <end position="192"/>
    </location>
</feature>
<keyword evidence="2" id="KW-0732">Signal</keyword>
<evidence type="ECO:0000313" key="3">
    <source>
        <dbReference type="EMBL" id="CAG9760823.1"/>
    </source>
</evidence>
<gene>
    <name evidence="3" type="ORF">CEUTPL_LOCUS1544</name>
</gene>
<proteinExistence type="predicted"/>
<feature type="region of interest" description="Disordered" evidence="1">
    <location>
        <begin position="28"/>
        <end position="271"/>
    </location>
</feature>
<dbReference type="EMBL" id="OU892277">
    <property type="protein sequence ID" value="CAG9760823.1"/>
    <property type="molecule type" value="Genomic_DNA"/>
</dbReference>
<reference evidence="3" key="1">
    <citation type="submission" date="2022-01" db="EMBL/GenBank/DDBJ databases">
        <authorList>
            <person name="King R."/>
        </authorList>
    </citation>
    <scope>NUCLEOTIDE SEQUENCE</scope>
</reference>
<dbReference type="Proteomes" id="UP001152799">
    <property type="component" value="Chromosome 1"/>
</dbReference>
<organism evidence="3 4">
    <name type="scientific">Ceutorhynchus assimilis</name>
    <name type="common">cabbage seed weevil</name>
    <dbReference type="NCBI Taxonomy" id="467358"/>
    <lineage>
        <taxon>Eukaryota</taxon>
        <taxon>Metazoa</taxon>
        <taxon>Ecdysozoa</taxon>
        <taxon>Arthropoda</taxon>
        <taxon>Hexapoda</taxon>
        <taxon>Insecta</taxon>
        <taxon>Pterygota</taxon>
        <taxon>Neoptera</taxon>
        <taxon>Endopterygota</taxon>
        <taxon>Coleoptera</taxon>
        <taxon>Polyphaga</taxon>
        <taxon>Cucujiformia</taxon>
        <taxon>Curculionidae</taxon>
        <taxon>Ceutorhynchinae</taxon>
        <taxon>Ceutorhynchus</taxon>
    </lineage>
</organism>
<feature type="compositionally biased region" description="Low complexity" evidence="1">
    <location>
        <begin position="28"/>
        <end position="57"/>
    </location>
</feature>
<sequence>MKWIFLKTSLYLFLLILLCDFSIAKRSSGGRSRVKSNGGSSLWSRRKSSSSPGTASGQHDGSHGTADLQPKTGGSAGASHATKTKPSAPVESQYNRKQTSQYQQSAVNQQNAPIGWNVPGQANNNYVKKDTSAANAQRNPVWNSPSSPGKQQNAPGVGWNSPGLPGNNYAKKDANVANSPSKGWASGYQSQGPKRDEGLVKKQTAGVQQSNPHQAQPPQPGWNVGGQNNAPNANSGWKSGYQTNGAPPAYPHHNAAPPGYNGQTSWGAPPAYPGHGAPGGYNGFGHQQPSGYGGYGGHGGGYGGYGGHGGGYGGGYHPQQSMGGYNPGYGGMAMGGYGGGFGGGGFGGGGFGSPSFGGGAYPMQKKSFFSASTIGSVVAGMLVYNMASSLISHGLGQKRPYNVVNYYNQEPGKPAEEIKLPANVLTLCDANVNQMCGQGTQSVCTQNGTVLCVATMNQATPCDQGGNSALCINTTVPCADANDPLCQNSTQKDKLQAEVNVPCFTNLTLDVNLVDKDKTMPNTKYTYCVTTMAVAGPDYKLCEELKHSNDYRSVLNGNHEWLLETDGFKRNYSIYNFEKPMESNGEINMPVTVLVKCTDQAKNLCPPGAIATCTSFNEVMCMASTKDVQECPEKNTTCLKSSIPCPEESKDSFCQSKTEGADKIDLDIPCFANVTFNAPFPKFELAEFNGTLPDLTATSSYTYNFHYCVMTLALPGSDFDLCITKEAKEKQEKGQA</sequence>
<feature type="compositionally biased region" description="Polar residues" evidence="1">
    <location>
        <begin position="120"/>
        <end position="154"/>
    </location>
</feature>
<evidence type="ECO:0000256" key="2">
    <source>
        <dbReference type="SAM" id="SignalP"/>
    </source>
</evidence>